<keyword evidence="4" id="KW-1185">Reference proteome</keyword>
<gene>
    <name evidence="3" type="ORF">GCM10008942_12010</name>
</gene>
<evidence type="ECO:0000313" key="3">
    <source>
        <dbReference type="EMBL" id="GAA0565261.1"/>
    </source>
</evidence>
<evidence type="ECO:0000313" key="4">
    <source>
        <dbReference type="Proteomes" id="UP001499951"/>
    </source>
</evidence>
<keyword evidence="1" id="KW-0812">Transmembrane</keyword>
<feature type="signal peptide" evidence="2">
    <location>
        <begin position="1"/>
        <end position="15"/>
    </location>
</feature>
<keyword evidence="1" id="KW-1133">Transmembrane helix</keyword>
<keyword evidence="1" id="KW-0472">Membrane</keyword>
<proteinExistence type="predicted"/>
<organism evidence="3 4">
    <name type="scientific">Rhizomicrobium electricum</name>
    <dbReference type="NCBI Taxonomy" id="480070"/>
    <lineage>
        <taxon>Bacteria</taxon>
        <taxon>Pseudomonadati</taxon>
        <taxon>Pseudomonadota</taxon>
        <taxon>Alphaproteobacteria</taxon>
        <taxon>Micropepsales</taxon>
        <taxon>Micropepsaceae</taxon>
        <taxon>Rhizomicrobium</taxon>
    </lineage>
</organism>
<comment type="caution">
    <text evidence="3">The sequence shown here is derived from an EMBL/GenBank/DDBJ whole genome shotgun (WGS) entry which is preliminary data.</text>
</comment>
<sequence>MLLAALVMLTAPALAEEGLTSGLSQDYLQITSTFAGSELTVFGDVENPAGQETRDIVVVVRGPDALMTVRRKDRIAGLWINNARAKMWLPAYYFVTATRPLGDIAEGETLRRYELGLNDLRADVTASDGDARPYIASLVRAQKRAGLYIQADSAVEMQSATLFRVHVPIPAAVPRGSYTVEVYLFRDGDVVAAQSTPFYVDQAGFERRVFEFAHTKPFTYGVFTVLMAVALGWASMFLFRNRV</sequence>
<dbReference type="Pfam" id="PF09608">
    <property type="entry name" value="Alph_Pro_TM"/>
    <property type="match status" value="1"/>
</dbReference>
<dbReference type="Proteomes" id="UP001499951">
    <property type="component" value="Unassembled WGS sequence"/>
</dbReference>
<dbReference type="InterPro" id="IPR019088">
    <property type="entry name" value="CHP02186-rel_TM"/>
</dbReference>
<evidence type="ECO:0000256" key="2">
    <source>
        <dbReference type="SAM" id="SignalP"/>
    </source>
</evidence>
<evidence type="ECO:0000256" key="1">
    <source>
        <dbReference type="SAM" id="Phobius"/>
    </source>
</evidence>
<reference evidence="4" key="1">
    <citation type="journal article" date="2019" name="Int. J. Syst. Evol. Microbiol.">
        <title>The Global Catalogue of Microorganisms (GCM) 10K type strain sequencing project: providing services to taxonomists for standard genome sequencing and annotation.</title>
        <authorList>
            <consortium name="The Broad Institute Genomics Platform"/>
            <consortium name="The Broad Institute Genome Sequencing Center for Infectious Disease"/>
            <person name="Wu L."/>
            <person name="Ma J."/>
        </authorList>
    </citation>
    <scope>NUCLEOTIDE SEQUENCE [LARGE SCALE GENOMIC DNA]</scope>
    <source>
        <strain evidence="4">JCM 15089</strain>
    </source>
</reference>
<name>A0ABP3PGV1_9PROT</name>
<accession>A0ABP3PGV1</accession>
<feature type="transmembrane region" description="Helical" evidence="1">
    <location>
        <begin position="218"/>
        <end position="239"/>
    </location>
</feature>
<dbReference type="EMBL" id="BAAADD010000003">
    <property type="protein sequence ID" value="GAA0565261.1"/>
    <property type="molecule type" value="Genomic_DNA"/>
</dbReference>
<feature type="chain" id="PRO_5045595176" evidence="2">
    <location>
        <begin position="16"/>
        <end position="243"/>
    </location>
</feature>
<protein>
    <submittedName>
        <fullName evidence="3">TIGR02186 family protein</fullName>
    </submittedName>
</protein>
<keyword evidence="2" id="KW-0732">Signal</keyword>